<evidence type="ECO:0000256" key="1">
    <source>
        <dbReference type="SAM" id="SignalP"/>
    </source>
</evidence>
<proteinExistence type="predicted"/>
<feature type="signal peptide" evidence="1">
    <location>
        <begin position="1"/>
        <end position="23"/>
    </location>
</feature>
<gene>
    <name evidence="2" type="ORF">GGR48_002842</name>
</gene>
<dbReference type="Proteomes" id="UP000538670">
    <property type="component" value="Unassembled WGS sequence"/>
</dbReference>
<keyword evidence="3" id="KW-1185">Reference proteome</keyword>
<dbReference type="AlphaFoldDB" id="A0A7W6ADU5"/>
<sequence>MYDRMIFAAVATGLLTFAAPAYAADPATMDVAGIHLDDTPQQVKAALQQAGYKVTETRKTESFAQRVAVEVANRKGAAPPNPTYAGIAEIIAMGPHQERADIQFAQIAGGDSVSRVEVTIPGTVMGDAAMKAQLTARYGKPDAVKDQGLTWHWCAPQAVKICGMTYTGGELDTVWPTLRGSTGMGSNSIILEAGTDADRRLKQAFEAAVLARAPKTDRAAF</sequence>
<evidence type="ECO:0000313" key="2">
    <source>
        <dbReference type="EMBL" id="MBB3880398.1"/>
    </source>
</evidence>
<protein>
    <submittedName>
        <fullName evidence="2">Uncharacterized protein</fullName>
    </submittedName>
</protein>
<organism evidence="2 3">
    <name type="scientific">Sphingomonas pseudosanguinis</name>
    <dbReference type="NCBI Taxonomy" id="413712"/>
    <lineage>
        <taxon>Bacteria</taxon>
        <taxon>Pseudomonadati</taxon>
        <taxon>Pseudomonadota</taxon>
        <taxon>Alphaproteobacteria</taxon>
        <taxon>Sphingomonadales</taxon>
        <taxon>Sphingomonadaceae</taxon>
        <taxon>Sphingomonas</taxon>
    </lineage>
</organism>
<reference evidence="2 3" key="1">
    <citation type="submission" date="2020-08" db="EMBL/GenBank/DDBJ databases">
        <title>Genomic Encyclopedia of Type Strains, Phase IV (KMG-IV): sequencing the most valuable type-strain genomes for metagenomic binning, comparative biology and taxonomic classification.</title>
        <authorList>
            <person name="Goeker M."/>
        </authorList>
    </citation>
    <scope>NUCLEOTIDE SEQUENCE [LARGE SCALE GENOMIC DNA]</scope>
    <source>
        <strain evidence="2 3">DSM 19512</strain>
    </source>
</reference>
<accession>A0A7W6ADU5</accession>
<name>A0A7W6ADU5_9SPHN</name>
<dbReference type="EMBL" id="JACIDH010000015">
    <property type="protein sequence ID" value="MBB3880398.1"/>
    <property type="molecule type" value="Genomic_DNA"/>
</dbReference>
<feature type="chain" id="PRO_5030933165" evidence="1">
    <location>
        <begin position="24"/>
        <end position="221"/>
    </location>
</feature>
<keyword evidence="1" id="KW-0732">Signal</keyword>
<evidence type="ECO:0000313" key="3">
    <source>
        <dbReference type="Proteomes" id="UP000538670"/>
    </source>
</evidence>
<comment type="caution">
    <text evidence="2">The sequence shown here is derived from an EMBL/GenBank/DDBJ whole genome shotgun (WGS) entry which is preliminary data.</text>
</comment>
<dbReference type="RefSeq" id="WP_183952455.1">
    <property type="nucleotide sequence ID" value="NZ_JACIDH010000015.1"/>
</dbReference>